<comment type="cofactor">
    <cofactor evidence="1">
        <name>[4Fe-4S] cluster</name>
        <dbReference type="ChEBI" id="CHEBI:49883"/>
    </cofactor>
</comment>
<comment type="caution">
    <text evidence="8">The sequence shown here is derived from an EMBL/GenBank/DDBJ whole genome shotgun (WGS) entry which is preliminary data.</text>
</comment>
<dbReference type="Gene3D" id="3.20.20.70">
    <property type="entry name" value="Aldolase class I"/>
    <property type="match status" value="1"/>
</dbReference>
<evidence type="ECO:0000256" key="3">
    <source>
        <dbReference type="ARBA" id="ARBA00022691"/>
    </source>
</evidence>
<gene>
    <name evidence="8" type="ORF">IAC85_05060</name>
</gene>
<dbReference type="SUPFAM" id="SSF102114">
    <property type="entry name" value="Radical SAM enzymes"/>
    <property type="match status" value="1"/>
</dbReference>
<dbReference type="Pfam" id="PF04055">
    <property type="entry name" value="Radical_SAM"/>
    <property type="match status" value="1"/>
</dbReference>
<keyword evidence="2" id="KW-0004">4Fe-4S</keyword>
<sequence>MYKKVYVEITNACNLSCDFCIQNQRPIHYMTIEEFQTVLSKLAGHTKYLYFHVLGEPCLHPKINELIDMASKEYQVNITTNGYLIQKIKDNENIRQLNISLHSYHERYGKTLEEYMRDILEVVDKLSSTTYISFRFWQSTKDVQKMIQILEKHYNTQISVENIGNTTLAHNVFVNVSNPFIWPDLDREGDENTGFCYALKDHIGILSDGTVVPCCLDSKGSINLGNIFQTDLQSIQKSDRYKDLIKNFKDGKRTEKLCQNCNFMTKNTF</sequence>
<protein>
    <submittedName>
        <fullName evidence="8">Radical SAM protein</fullName>
    </submittedName>
</protein>
<organism evidence="8 9">
    <name type="scientific">Candidatus Faecenecus gallistercoris</name>
    <dbReference type="NCBI Taxonomy" id="2840793"/>
    <lineage>
        <taxon>Bacteria</taxon>
        <taxon>Bacillati</taxon>
        <taxon>Bacillota</taxon>
        <taxon>Bacillota incertae sedis</taxon>
        <taxon>Candidatus Faecenecus</taxon>
    </lineage>
</organism>
<keyword evidence="3" id="KW-0949">S-adenosyl-L-methionine</keyword>
<name>A0A9D1CKC5_9FIRM</name>
<dbReference type="Pfam" id="PF13186">
    <property type="entry name" value="SPASM"/>
    <property type="match status" value="1"/>
</dbReference>
<dbReference type="GO" id="GO:0046872">
    <property type="term" value="F:metal ion binding"/>
    <property type="evidence" value="ECO:0007669"/>
    <property type="project" value="UniProtKB-KW"/>
</dbReference>
<keyword evidence="4" id="KW-0479">Metal-binding</keyword>
<evidence type="ECO:0000259" key="7">
    <source>
        <dbReference type="PROSITE" id="PS51918"/>
    </source>
</evidence>
<dbReference type="InterPro" id="IPR007197">
    <property type="entry name" value="rSAM"/>
</dbReference>
<dbReference type="SFLD" id="SFLDS00029">
    <property type="entry name" value="Radical_SAM"/>
    <property type="match status" value="1"/>
</dbReference>
<keyword evidence="5" id="KW-0408">Iron</keyword>
<evidence type="ECO:0000256" key="2">
    <source>
        <dbReference type="ARBA" id="ARBA00022485"/>
    </source>
</evidence>
<dbReference type="InterPro" id="IPR013785">
    <property type="entry name" value="Aldolase_TIM"/>
</dbReference>
<evidence type="ECO:0000256" key="5">
    <source>
        <dbReference type="ARBA" id="ARBA00023004"/>
    </source>
</evidence>
<accession>A0A9D1CKC5</accession>
<evidence type="ECO:0000256" key="1">
    <source>
        <dbReference type="ARBA" id="ARBA00001966"/>
    </source>
</evidence>
<dbReference type="PANTHER" id="PTHR43787">
    <property type="entry name" value="FEMO COFACTOR BIOSYNTHESIS PROTEIN NIFB-RELATED"/>
    <property type="match status" value="1"/>
</dbReference>
<evidence type="ECO:0000256" key="6">
    <source>
        <dbReference type="ARBA" id="ARBA00023014"/>
    </source>
</evidence>
<dbReference type="InterPro" id="IPR000385">
    <property type="entry name" value="MoaA_NifB_PqqE_Fe-S-bd_CS"/>
</dbReference>
<dbReference type="GO" id="GO:0051539">
    <property type="term" value="F:4 iron, 4 sulfur cluster binding"/>
    <property type="evidence" value="ECO:0007669"/>
    <property type="project" value="UniProtKB-KW"/>
</dbReference>
<feature type="domain" description="Radical SAM core" evidence="7">
    <location>
        <begin position="1"/>
        <end position="208"/>
    </location>
</feature>
<dbReference type="Proteomes" id="UP000886725">
    <property type="component" value="Unassembled WGS sequence"/>
</dbReference>
<evidence type="ECO:0000256" key="4">
    <source>
        <dbReference type="ARBA" id="ARBA00022723"/>
    </source>
</evidence>
<evidence type="ECO:0000313" key="8">
    <source>
        <dbReference type="EMBL" id="HIQ65091.1"/>
    </source>
</evidence>
<evidence type="ECO:0000313" key="9">
    <source>
        <dbReference type="Proteomes" id="UP000886725"/>
    </source>
</evidence>
<dbReference type="CDD" id="cd01335">
    <property type="entry name" value="Radical_SAM"/>
    <property type="match status" value="1"/>
</dbReference>
<dbReference type="PROSITE" id="PS51918">
    <property type="entry name" value="RADICAL_SAM"/>
    <property type="match status" value="1"/>
</dbReference>
<dbReference type="PROSITE" id="PS01305">
    <property type="entry name" value="MOAA_NIFB_PQQE"/>
    <property type="match status" value="1"/>
</dbReference>
<dbReference type="CDD" id="cd21122">
    <property type="entry name" value="SPASM_rSAM"/>
    <property type="match status" value="1"/>
</dbReference>
<reference evidence="8" key="2">
    <citation type="journal article" date="2021" name="PeerJ">
        <title>Extensive microbial diversity within the chicken gut microbiome revealed by metagenomics and culture.</title>
        <authorList>
            <person name="Gilroy R."/>
            <person name="Ravi A."/>
            <person name="Getino M."/>
            <person name="Pursley I."/>
            <person name="Horton D.L."/>
            <person name="Alikhan N.F."/>
            <person name="Baker D."/>
            <person name="Gharbi K."/>
            <person name="Hall N."/>
            <person name="Watson M."/>
            <person name="Adriaenssens E.M."/>
            <person name="Foster-Nyarko E."/>
            <person name="Jarju S."/>
            <person name="Secka A."/>
            <person name="Antonio M."/>
            <person name="Oren A."/>
            <person name="Chaudhuri R.R."/>
            <person name="La Ragione R."/>
            <person name="Hildebrand F."/>
            <person name="Pallen M.J."/>
        </authorList>
    </citation>
    <scope>NUCLEOTIDE SEQUENCE</scope>
    <source>
        <strain evidence="8">CHK165-10780</strain>
    </source>
</reference>
<dbReference type="AlphaFoldDB" id="A0A9D1CKC5"/>
<proteinExistence type="predicted"/>
<dbReference type="GO" id="GO:0003824">
    <property type="term" value="F:catalytic activity"/>
    <property type="evidence" value="ECO:0007669"/>
    <property type="project" value="InterPro"/>
</dbReference>
<reference evidence="8" key="1">
    <citation type="submission" date="2020-10" db="EMBL/GenBank/DDBJ databases">
        <authorList>
            <person name="Gilroy R."/>
        </authorList>
    </citation>
    <scope>NUCLEOTIDE SEQUENCE</scope>
    <source>
        <strain evidence="8">CHK165-10780</strain>
    </source>
</reference>
<keyword evidence="6" id="KW-0411">Iron-sulfur</keyword>
<dbReference type="SFLD" id="SFLDG01067">
    <property type="entry name" value="SPASM/twitch_domain_containing"/>
    <property type="match status" value="1"/>
</dbReference>
<dbReference type="InterPro" id="IPR058240">
    <property type="entry name" value="rSAM_sf"/>
</dbReference>
<dbReference type="EMBL" id="DVFU01000097">
    <property type="protein sequence ID" value="HIQ65091.1"/>
    <property type="molecule type" value="Genomic_DNA"/>
</dbReference>
<dbReference type="PANTHER" id="PTHR43787:SF10">
    <property type="entry name" value="COFACTOR MODIFYING PROTEIN"/>
    <property type="match status" value="1"/>
</dbReference>
<dbReference type="InterPro" id="IPR023885">
    <property type="entry name" value="4Fe4S-binding_SPASM_dom"/>
</dbReference>